<proteinExistence type="predicted"/>
<dbReference type="InterPro" id="IPR007527">
    <property type="entry name" value="Znf_SWIM"/>
</dbReference>
<feature type="region of interest" description="Disordered" evidence="2">
    <location>
        <begin position="357"/>
        <end position="380"/>
    </location>
</feature>
<gene>
    <name evidence="4" type="ORF">RB636_24875</name>
</gene>
<feature type="domain" description="SWIM-type" evidence="3">
    <location>
        <begin position="177"/>
        <end position="212"/>
    </location>
</feature>
<evidence type="ECO:0000313" key="4">
    <source>
        <dbReference type="EMBL" id="MEF3116419.1"/>
    </source>
</evidence>
<keyword evidence="1" id="KW-0863">Zinc-finger</keyword>
<feature type="compositionally biased region" description="Low complexity" evidence="2">
    <location>
        <begin position="276"/>
        <end position="295"/>
    </location>
</feature>
<dbReference type="Proteomes" id="UP001348265">
    <property type="component" value="Unassembled WGS sequence"/>
</dbReference>
<dbReference type="PANTHER" id="PTHR38133:SF1">
    <property type="entry name" value="SLR1429 PROTEIN"/>
    <property type="match status" value="1"/>
</dbReference>
<protein>
    <submittedName>
        <fullName evidence="4">SWIM zinc finger family protein</fullName>
    </submittedName>
</protein>
<keyword evidence="1" id="KW-0862">Zinc</keyword>
<name>A0ABU7WZ71_9ACTN</name>
<evidence type="ECO:0000313" key="5">
    <source>
        <dbReference type="Proteomes" id="UP001348265"/>
    </source>
</evidence>
<reference evidence="4 5" key="1">
    <citation type="submission" date="2023-08" db="EMBL/GenBank/DDBJ databases">
        <authorList>
            <person name="Sharma P."/>
            <person name="Verma V."/>
            <person name="Mohan M.K."/>
            <person name="Dubey A.K."/>
        </authorList>
    </citation>
    <scope>NUCLEOTIDE SEQUENCE [LARGE SCALE GENOMIC DNA]</scope>
    <source>
        <strain evidence="4 5">ADP4</strain>
    </source>
</reference>
<evidence type="ECO:0000256" key="1">
    <source>
        <dbReference type="PROSITE-ProRule" id="PRU00325"/>
    </source>
</evidence>
<dbReference type="PANTHER" id="PTHR38133">
    <property type="entry name" value="SLR1429 PROTEIN"/>
    <property type="match status" value="1"/>
</dbReference>
<feature type="compositionally biased region" description="Polar residues" evidence="2">
    <location>
        <begin position="245"/>
        <end position="256"/>
    </location>
</feature>
<feature type="region of interest" description="Disordered" evidence="2">
    <location>
        <begin position="1"/>
        <end position="71"/>
    </location>
</feature>
<feature type="region of interest" description="Disordered" evidence="2">
    <location>
        <begin position="426"/>
        <end position="464"/>
    </location>
</feature>
<dbReference type="Pfam" id="PF04434">
    <property type="entry name" value="SWIM"/>
    <property type="match status" value="1"/>
</dbReference>
<evidence type="ECO:0000256" key="2">
    <source>
        <dbReference type="SAM" id="MobiDB-lite"/>
    </source>
</evidence>
<sequence>MSRRPRPFPGDGADRSPSPDEDVPPAARSGRGAGPGRPGHAAGHLSQTRHLPEHLDRSDRSRTFPPLPQRSGARGLFAETWWGSAWLDALETTALDSARLARGRTYARDGNVDTINITPGRIAASVRGSRPRPYNVVIRLRQLATDEWTVLLDSVAAEPAQLTALLAKNLPKAVAEAGVRLLPGPGDLVPRCSCPDHGNPCKHAAAVCFQVARLLDADPFVLLLMRGRGERELLDELSRRNATLTARESRSAQLASPGTAAGPLSDARSGPRADARAAAAAGRTARAATVPGSYGAREESGASEGAETAYAETAYAETEYAETEYAPDSAPSEPVRQVRAPRGVLARTALADRLLPPLPPPMPLPPQPGQTPALPDADGLPLDAGALEFLATDATARAHAYLSHIRATAPEPRGSSLEPQATVLESQAGGSRAPLTPSTGPGHPPAYLAGPDHPQAGGRPPFPALTTWQDGIRLAAAAHPTAGLTSTTRALYRDLAAATGRTVTDVARAVAAWRQGGLEGLELLDTTWNPPAGDFDRARSALTAAGLPALRPRYNHLTDPARGIQLRFGHDNRWYPYESDPGTEDWWPTGRADADPAGALTALLGR</sequence>
<keyword evidence="1" id="KW-0479">Metal-binding</keyword>
<comment type="caution">
    <text evidence="4">The sequence shown here is derived from an EMBL/GenBank/DDBJ whole genome shotgun (WGS) entry which is preliminary data.</text>
</comment>
<feature type="compositionally biased region" description="Pro residues" evidence="2">
    <location>
        <begin position="357"/>
        <end position="369"/>
    </location>
</feature>
<dbReference type="RefSeq" id="WP_331788142.1">
    <property type="nucleotide sequence ID" value="NZ_JAVFKM010000012.1"/>
</dbReference>
<keyword evidence="5" id="KW-1185">Reference proteome</keyword>
<dbReference type="EMBL" id="JAVFKM010000012">
    <property type="protein sequence ID" value="MEF3116419.1"/>
    <property type="molecule type" value="Genomic_DNA"/>
</dbReference>
<feature type="compositionally biased region" description="Basic and acidic residues" evidence="2">
    <location>
        <begin position="50"/>
        <end position="62"/>
    </location>
</feature>
<organism evidence="4 5">
    <name type="scientific">Streptomyces chrestomyceticus</name>
    <dbReference type="NCBI Taxonomy" id="68185"/>
    <lineage>
        <taxon>Bacteria</taxon>
        <taxon>Bacillati</taxon>
        <taxon>Actinomycetota</taxon>
        <taxon>Actinomycetes</taxon>
        <taxon>Kitasatosporales</taxon>
        <taxon>Streptomycetaceae</taxon>
        <taxon>Streptomyces</taxon>
    </lineage>
</organism>
<dbReference type="PROSITE" id="PS50966">
    <property type="entry name" value="ZF_SWIM"/>
    <property type="match status" value="1"/>
</dbReference>
<evidence type="ECO:0000259" key="3">
    <source>
        <dbReference type="PROSITE" id="PS50966"/>
    </source>
</evidence>
<accession>A0ABU7WZ71</accession>
<feature type="region of interest" description="Disordered" evidence="2">
    <location>
        <begin position="245"/>
        <end position="308"/>
    </location>
</feature>